<dbReference type="AlphaFoldDB" id="A0A7S2L083"/>
<reference evidence="1" key="1">
    <citation type="submission" date="2021-01" db="EMBL/GenBank/DDBJ databases">
        <authorList>
            <person name="Corre E."/>
            <person name="Pelletier E."/>
            <person name="Niang G."/>
            <person name="Scheremetjew M."/>
            <person name="Finn R."/>
            <person name="Kale V."/>
            <person name="Holt S."/>
            <person name="Cochrane G."/>
            <person name="Meng A."/>
            <person name="Brown T."/>
            <person name="Cohen L."/>
        </authorList>
    </citation>
    <scope>NUCLEOTIDE SEQUENCE</scope>
    <source>
        <strain evidence="1">RCC3387</strain>
    </source>
</reference>
<organism evidence="1">
    <name type="scientific">Zooxanthella nutricula</name>
    <dbReference type="NCBI Taxonomy" id="1333877"/>
    <lineage>
        <taxon>Eukaryota</taxon>
        <taxon>Sar</taxon>
        <taxon>Alveolata</taxon>
        <taxon>Dinophyceae</taxon>
        <taxon>Peridiniales</taxon>
        <taxon>Peridiniales incertae sedis</taxon>
        <taxon>Zooxanthella</taxon>
    </lineage>
</organism>
<evidence type="ECO:0000313" key="1">
    <source>
        <dbReference type="EMBL" id="CAD9590799.1"/>
    </source>
</evidence>
<gene>
    <name evidence="1" type="ORF">BRAN1462_LOCUS34483</name>
</gene>
<protein>
    <submittedName>
        <fullName evidence="1">Uncharacterized protein</fullName>
    </submittedName>
</protein>
<name>A0A7S2L083_9DINO</name>
<dbReference type="EMBL" id="HBGW01054339">
    <property type="protein sequence ID" value="CAD9590799.1"/>
    <property type="molecule type" value="Transcribed_RNA"/>
</dbReference>
<accession>A0A7S2L083</accession>
<sequence length="204" mass="22453">MVYEHLRFAYPGAWGALARTHLARERRSARADQALKDKQVEFSSIGVSPNTDKPAAGMRIQRTLFGKRQRPRGALSESIGAERVVARPATKAAATTTSVKAAWEDIMAEPIDPPRVEAQPTSMSLRMTVDETLAPGGIQPRRPTLKGHARQLMAQYHVAHERAPDGGFFMVSGADGFDIGLVKPHAFERTHKSKVHAAVHMRRT</sequence>
<proteinExistence type="predicted"/>